<comment type="caution">
    <text evidence="1">The sequence shown here is derived from an EMBL/GenBank/DDBJ whole genome shotgun (WGS) entry which is preliminary data.</text>
</comment>
<dbReference type="RefSeq" id="WP_377822392.1">
    <property type="nucleotide sequence ID" value="NZ_JBHSWJ010000002.1"/>
</dbReference>
<proteinExistence type="predicted"/>
<gene>
    <name evidence="1" type="ORF">ACFQBT_10015</name>
</gene>
<sequence length="147" mass="15661">MTTTRQLGVGGTQPVLIAGTAALPDEHAVFNAEAQLADLCATGAFTLLDGWVQRWPVPSLDPCGRAVRNVARVRPLPASVWERLARELTRPGTALVPSADLALRPGDSLLVAFLTRPTGGSISAREWAALAYERTITAEDYRGLLGD</sequence>
<keyword evidence="2" id="KW-1185">Reference proteome</keyword>
<organism evidence="1 2">
    <name type="scientific">Branchiibius cervicis</name>
    <dbReference type="NCBI Taxonomy" id="908252"/>
    <lineage>
        <taxon>Bacteria</taxon>
        <taxon>Bacillati</taxon>
        <taxon>Actinomycetota</taxon>
        <taxon>Actinomycetes</taxon>
        <taxon>Micrococcales</taxon>
        <taxon>Dermacoccaceae</taxon>
        <taxon>Branchiibius</taxon>
    </lineage>
</organism>
<protein>
    <submittedName>
        <fullName evidence="1">Uncharacterized protein</fullName>
    </submittedName>
</protein>
<evidence type="ECO:0000313" key="2">
    <source>
        <dbReference type="Proteomes" id="UP001596356"/>
    </source>
</evidence>
<reference evidence="2" key="1">
    <citation type="journal article" date="2019" name="Int. J. Syst. Evol. Microbiol.">
        <title>The Global Catalogue of Microorganisms (GCM) 10K type strain sequencing project: providing services to taxonomists for standard genome sequencing and annotation.</title>
        <authorList>
            <consortium name="The Broad Institute Genomics Platform"/>
            <consortium name="The Broad Institute Genome Sequencing Center for Infectious Disease"/>
            <person name="Wu L."/>
            <person name="Ma J."/>
        </authorList>
    </citation>
    <scope>NUCLEOTIDE SEQUENCE [LARGE SCALE GENOMIC DNA]</scope>
    <source>
        <strain evidence="2">NBRC 106593</strain>
    </source>
</reference>
<evidence type="ECO:0000313" key="1">
    <source>
        <dbReference type="EMBL" id="MFC6714127.1"/>
    </source>
</evidence>
<accession>A0ABW2ASR2</accession>
<name>A0ABW2ASR2_9MICO</name>
<dbReference type="Proteomes" id="UP001596356">
    <property type="component" value="Unassembled WGS sequence"/>
</dbReference>
<dbReference type="EMBL" id="JBHSWJ010000002">
    <property type="protein sequence ID" value="MFC6714127.1"/>
    <property type="molecule type" value="Genomic_DNA"/>
</dbReference>